<evidence type="ECO:0000256" key="2">
    <source>
        <dbReference type="ARBA" id="ARBA00004496"/>
    </source>
</evidence>
<dbReference type="Gene3D" id="3.30.1520.10">
    <property type="entry name" value="Phox-like domain"/>
    <property type="match status" value="1"/>
</dbReference>
<keyword evidence="6" id="KW-0967">Endosome</keyword>
<dbReference type="PANTHER" id="PTHR46209:SF3">
    <property type="entry name" value="PX DOMAIN-CONTAINING PROTEIN"/>
    <property type="match status" value="1"/>
</dbReference>
<evidence type="ECO:0000256" key="1">
    <source>
        <dbReference type="ARBA" id="ARBA00004177"/>
    </source>
</evidence>
<evidence type="ECO:0000256" key="8">
    <source>
        <dbReference type="ARBA" id="ARBA00023121"/>
    </source>
</evidence>
<keyword evidence="9" id="KW-0472">Membrane</keyword>
<feature type="region of interest" description="Disordered" evidence="11">
    <location>
        <begin position="221"/>
        <end position="241"/>
    </location>
</feature>
<keyword evidence="14" id="KW-1185">Reference proteome</keyword>
<evidence type="ECO:0000256" key="11">
    <source>
        <dbReference type="SAM" id="MobiDB-lite"/>
    </source>
</evidence>
<dbReference type="PANTHER" id="PTHR46209">
    <property type="entry name" value="PX DOMAIN-CONTAINING PROTEIN"/>
    <property type="match status" value="1"/>
</dbReference>
<evidence type="ECO:0000313" key="13">
    <source>
        <dbReference type="EMBL" id="KAK2572264.1"/>
    </source>
</evidence>
<evidence type="ECO:0000313" key="14">
    <source>
        <dbReference type="Proteomes" id="UP001249851"/>
    </source>
</evidence>
<comment type="subcellular location">
    <subcellularLocation>
        <location evidence="2">Cytoplasm</location>
    </subcellularLocation>
    <subcellularLocation>
        <location evidence="10">Endomembrane system</location>
        <topology evidence="10">Peripheral membrane protein</topology>
        <orientation evidence="10">Cytoplasmic side</orientation>
    </subcellularLocation>
    <subcellularLocation>
        <location evidence="1">Endosome</location>
    </subcellularLocation>
</comment>
<feature type="domain" description="PX" evidence="12">
    <location>
        <begin position="10"/>
        <end position="179"/>
    </location>
</feature>
<dbReference type="GO" id="GO:0005768">
    <property type="term" value="C:endosome"/>
    <property type="evidence" value="ECO:0007669"/>
    <property type="project" value="UniProtKB-SubCell"/>
</dbReference>
<comment type="similarity">
    <text evidence="3">Belongs to the sorting nexin family.</text>
</comment>
<name>A0AAD9R340_ACRCE</name>
<dbReference type="GO" id="GO:0006886">
    <property type="term" value="P:intracellular protein transport"/>
    <property type="evidence" value="ECO:0007669"/>
    <property type="project" value="InterPro"/>
</dbReference>
<keyword evidence="4" id="KW-0813">Transport</keyword>
<organism evidence="13 14">
    <name type="scientific">Acropora cervicornis</name>
    <name type="common">Staghorn coral</name>
    <dbReference type="NCBI Taxonomy" id="6130"/>
    <lineage>
        <taxon>Eukaryota</taxon>
        <taxon>Metazoa</taxon>
        <taxon>Cnidaria</taxon>
        <taxon>Anthozoa</taxon>
        <taxon>Hexacorallia</taxon>
        <taxon>Scleractinia</taxon>
        <taxon>Astrocoeniina</taxon>
        <taxon>Acroporidae</taxon>
        <taxon>Acropora</taxon>
    </lineage>
</organism>
<evidence type="ECO:0000256" key="3">
    <source>
        <dbReference type="ARBA" id="ARBA00010883"/>
    </source>
</evidence>
<reference evidence="13" key="2">
    <citation type="journal article" date="2023" name="Science">
        <title>Genomic signatures of disease resistance in endangered staghorn corals.</title>
        <authorList>
            <person name="Vollmer S.V."/>
            <person name="Selwyn J.D."/>
            <person name="Despard B.A."/>
            <person name="Roesel C.L."/>
        </authorList>
    </citation>
    <scope>NUCLEOTIDE SEQUENCE</scope>
    <source>
        <strain evidence="13">K2</strain>
    </source>
</reference>
<keyword evidence="7" id="KW-0653">Protein transport</keyword>
<dbReference type="InterPro" id="IPR043544">
    <property type="entry name" value="SNX10/11"/>
</dbReference>
<sequence length="241" mass="27727">MTILPVEESEVVKLDVKRPKIHCCRGRKFVDYEITIEYYLSGNIDNFPRIQQTNDKAFYKKYSTVRRRYSDFCWLRAKLSSTEINGFGSDERGIPQLPPKCFFNRFNKEVVDSRMQGLKQFLMGIVKFNYFLSFAGLHLFLQTQLPIKEIERFLEGKYGESVSVEELIQERVLENEEDKAHISCSNENCTVMTSPNWNISSSAEDDIGSIRSSSGSYNSVESLPGPLSSSSESCSFYSVYR</sequence>
<evidence type="ECO:0000256" key="5">
    <source>
        <dbReference type="ARBA" id="ARBA00022490"/>
    </source>
</evidence>
<comment type="caution">
    <text evidence="13">The sequence shown here is derived from an EMBL/GenBank/DDBJ whole genome shotgun (WGS) entry which is preliminary data.</text>
</comment>
<evidence type="ECO:0000256" key="9">
    <source>
        <dbReference type="ARBA" id="ARBA00023136"/>
    </source>
</evidence>
<dbReference type="EMBL" id="JARQWQ010000004">
    <property type="protein sequence ID" value="KAK2572264.1"/>
    <property type="molecule type" value="Genomic_DNA"/>
</dbReference>
<evidence type="ECO:0000256" key="7">
    <source>
        <dbReference type="ARBA" id="ARBA00022927"/>
    </source>
</evidence>
<dbReference type="PROSITE" id="PS50195">
    <property type="entry name" value="PX"/>
    <property type="match status" value="1"/>
</dbReference>
<gene>
    <name evidence="13" type="ORF">P5673_002483</name>
</gene>
<dbReference type="AlphaFoldDB" id="A0AAD9R340"/>
<dbReference type="InterPro" id="IPR001683">
    <property type="entry name" value="PX_dom"/>
</dbReference>
<dbReference type="Pfam" id="PF00787">
    <property type="entry name" value="PX"/>
    <property type="match status" value="1"/>
</dbReference>
<evidence type="ECO:0000256" key="4">
    <source>
        <dbReference type="ARBA" id="ARBA00022448"/>
    </source>
</evidence>
<dbReference type="InterPro" id="IPR036871">
    <property type="entry name" value="PX_dom_sf"/>
</dbReference>
<dbReference type="GO" id="GO:0016050">
    <property type="term" value="P:vesicle organization"/>
    <property type="evidence" value="ECO:0007669"/>
    <property type="project" value="TreeGrafter"/>
</dbReference>
<protein>
    <submittedName>
        <fullName evidence="13">Sorting nexin-10B</fullName>
    </submittedName>
</protein>
<dbReference type="SUPFAM" id="SSF64268">
    <property type="entry name" value="PX domain"/>
    <property type="match status" value="1"/>
</dbReference>
<dbReference type="Proteomes" id="UP001249851">
    <property type="component" value="Unassembled WGS sequence"/>
</dbReference>
<keyword evidence="5" id="KW-0963">Cytoplasm</keyword>
<keyword evidence="8" id="KW-0446">Lipid-binding</keyword>
<evidence type="ECO:0000256" key="10">
    <source>
        <dbReference type="ARBA" id="ARBA00029433"/>
    </source>
</evidence>
<proteinExistence type="inferred from homology"/>
<reference evidence="13" key="1">
    <citation type="journal article" date="2023" name="G3 (Bethesda)">
        <title>Whole genome assembly and annotation of the endangered Caribbean coral Acropora cervicornis.</title>
        <authorList>
            <person name="Selwyn J.D."/>
            <person name="Vollmer S.V."/>
        </authorList>
    </citation>
    <scope>NUCLEOTIDE SEQUENCE</scope>
    <source>
        <strain evidence="13">K2</strain>
    </source>
</reference>
<accession>A0AAD9R340</accession>
<evidence type="ECO:0000259" key="12">
    <source>
        <dbReference type="PROSITE" id="PS50195"/>
    </source>
</evidence>
<dbReference type="GO" id="GO:1901981">
    <property type="term" value="F:phosphatidylinositol phosphate binding"/>
    <property type="evidence" value="ECO:0007669"/>
    <property type="project" value="TreeGrafter"/>
</dbReference>
<evidence type="ECO:0000256" key="6">
    <source>
        <dbReference type="ARBA" id="ARBA00022753"/>
    </source>
</evidence>